<keyword evidence="13" id="KW-1185">Reference proteome</keyword>
<name>A0A4P8YD35_9ENTR</name>
<dbReference type="PROSITE" id="PS00635">
    <property type="entry name" value="PILI_CHAPERONE"/>
    <property type="match status" value="1"/>
</dbReference>
<dbReference type="InterPro" id="IPR050643">
    <property type="entry name" value="Periplasmic_pilus_chap"/>
</dbReference>
<feature type="domain" description="Pili assembly chaperone N-terminal" evidence="10">
    <location>
        <begin position="20"/>
        <end position="134"/>
    </location>
</feature>
<dbReference type="InterPro" id="IPR036316">
    <property type="entry name" value="Pili_assmbl_chap_C_dom_sf"/>
</dbReference>
<reference evidence="12 13" key="1">
    <citation type="submission" date="2019-05" db="EMBL/GenBank/DDBJ databases">
        <title>Complete genome sequence of Izhakiella calystegiae KSNA2, an endophyte isolated from beach morning glory (Calystegia soldanella).</title>
        <authorList>
            <person name="Jiang L."/>
            <person name="Jeong J.C."/>
            <person name="Kim C.Y."/>
            <person name="Kim D.H."/>
            <person name="Kim S.W."/>
            <person name="Lee j."/>
        </authorList>
    </citation>
    <scope>NUCLEOTIDE SEQUENCE [LARGE SCALE GENOMIC DNA]</scope>
    <source>
        <strain evidence="12 13">KSNA2</strain>
    </source>
</reference>
<evidence type="ECO:0000256" key="5">
    <source>
        <dbReference type="ARBA" id="ARBA00022764"/>
    </source>
</evidence>
<keyword evidence="3" id="KW-1029">Fimbrium biogenesis</keyword>
<dbReference type="GO" id="GO:0030288">
    <property type="term" value="C:outer membrane-bounded periplasmic space"/>
    <property type="evidence" value="ECO:0007669"/>
    <property type="project" value="InterPro"/>
</dbReference>
<dbReference type="SUPFAM" id="SSF49584">
    <property type="entry name" value="Periplasmic chaperone C-domain"/>
    <property type="match status" value="1"/>
</dbReference>
<dbReference type="InterPro" id="IPR008962">
    <property type="entry name" value="PapD-like_sf"/>
</dbReference>
<feature type="signal peptide" evidence="9">
    <location>
        <begin position="1"/>
        <end position="19"/>
    </location>
</feature>
<evidence type="ECO:0000256" key="7">
    <source>
        <dbReference type="ARBA" id="ARBA00023319"/>
    </source>
</evidence>
<dbReference type="PANTHER" id="PTHR30251:SF9">
    <property type="entry name" value="CHAPERONE PROTEIN CAF1M"/>
    <property type="match status" value="1"/>
</dbReference>
<sequence>MKKMALCLALFLGCSTAYAGVIIGGTRVIFEGGKKETSLSVNNPDSSPYLIQSWVENTDNGKPPFVITPPLFRLDAQQQNIMRILNDGSNLAADRESLYWVNIKSIPSKAADKENVLQVAIKTRIKLIYRPQALKDKRPEDMAEQLRWTRSAGQLQVKNPTPYYMNFYEINVGGQRVKDPQWVAPFATKTYSLNGAVSGNVTWKLISDFGASGRAHQAQL</sequence>
<organism evidence="12 13">
    <name type="scientific">Jejubacter calystegiae</name>
    <dbReference type="NCBI Taxonomy" id="2579935"/>
    <lineage>
        <taxon>Bacteria</taxon>
        <taxon>Pseudomonadati</taxon>
        <taxon>Pseudomonadota</taxon>
        <taxon>Gammaproteobacteria</taxon>
        <taxon>Enterobacterales</taxon>
        <taxon>Enterobacteriaceae</taxon>
        <taxon>Jejubacter</taxon>
    </lineage>
</organism>
<dbReference type="Gene3D" id="2.60.40.10">
    <property type="entry name" value="Immunoglobulins"/>
    <property type="match status" value="2"/>
</dbReference>
<keyword evidence="6 8" id="KW-0143">Chaperone</keyword>
<dbReference type="EMBL" id="CP040428">
    <property type="protein sequence ID" value="QCT18389.1"/>
    <property type="molecule type" value="Genomic_DNA"/>
</dbReference>
<dbReference type="InterPro" id="IPR016148">
    <property type="entry name" value="Pili_assmbl_chaperone_C"/>
</dbReference>
<evidence type="ECO:0000256" key="8">
    <source>
        <dbReference type="RuleBase" id="RU003918"/>
    </source>
</evidence>
<dbReference type="InterPro" id="IPR016147">
    <property type="entry name" value="Pili_assmbl_chaperone_N"/>
</dbReference>
<dbReference type="FunFam" id="2.60.40.10:FF:000458">
    <property type="entry name" value="Molecular chaperone FimC"/>
    <property type="match status" value="1"/>
</dbReference>
<protein>
    <submittedName>
        <fullName evidence="12">Molecular chaperone</fullName>
    </submittedName>
</protein>
<comment type="similarity">
    <text evidence="2 8">Belongs to the periplasmic pilus chaperone family.</text>
</comment>
<feature type="chain" id="PRO_5020206991" evidence="9">
    <location>
        <begin position="20"/>
        <end position="220"/>
    </location>
</feature>
<dbReference type="InterPro" id="IPR018046">
    <property type="entry name" value="Pili_assmbl_chaperone_CS"/>
</dbReference>
<dbReference type="Pfam" id="PF02753">
    <property type="entry name" value="PapD_C"/>
    <property type="match status" value="1"/>
</dbReference>
<dbReference type="SUPFAM" id="SSF49354">
    <property type="entry name" value="PapD-like"/>
    <property type="match status" value="1"/>
</dbReference>
<evidence type="ECO:0000256" key="1">
    <source>
        <dbReference type="ARBA" id="ARBA00004418"/>
    </source>
</evidence>
<comment type="subcellular location">
    <subcellularLocation>
        <location evidence="1 8">Periplasm</location>
    </subcellularLocation>
</comment>
<evidence type="ECO:0000256" key="9">
    <source>
        <dbReference type="SAM" id="SignalP"/>
    </source>
</evidence>
<evidence type="ECO:0000256" key="6">
    <source>
        <dbReference type="ARBA" id="ARBA00023186"/>
    </source>
</evidence>
<dbReference type="AlphaFoldDB" id="A0A4P8YD35"/>
<gene>
    <name evidence="12" type="ORF">FEM41_01400</name>
</gene>
<dbReference type="OrthoDB" id="9131059at2"/>
<dbReference type="Proteomes" id="UP000302163">
    <property type="component" value="Chromosome"/>
</dbReference>
<feature type="domain" description="Pili assembly chaperone C-terminal" evidence="11">
    <location>
        <begin position="157"/>
        <end position="212"/>
    </location>
</feature>
<evidence type="ECO:0000256" key="4">
    <source>
        <dbReference type="ARBA" id="ARBA00022729"/>
    </source>
</evidence>
<proteinExistence type="inferred from homology"/>
<dbReference type="Pfam" id="PF00345">
    <property type="entry name" value="PapD_N"/>
    <property type="match status" value="1"/>
</dbReference>
<keyword evidence="4 9" id="KW-0732">Signal</keyword>
<dbReference type="PRINTS" id="PR00969">
    <property type="entry name" value="CHAPERONPILI"/>
</dbReference>
<dbReference type="GO" id="GO:0071555">
    <property type="term" value="P:cell wall organization"/>
    <property type="evidence" value="ECO:0007669"/>
    <property type="project" value="InterPro"/>
</dbReference>
<evidence type="ECO:0000259" key="10">
    <source>
        <dbReference type="Pfam" id="PF00345"/>
    </source>
</evidence>
<evidence type="ECO:0000259" key="11">
    <source>
        <dbReference type="Pfam" id="PF02753"/>
    </source>
</evidence>
<dbReference type="InterPro" id="IPR013783">
    <property type="entry name" value="Ig-like_fold"/>
</dbReference>
<dbReference type="InterPro" id="IPR001829">
    <property type="entry name" value="Pili_assmbl_chaperone_bac"/>
</dbReference>
<evidence type="ECO:0000256" key="3">
    <source>
        <dbReference type="ARBA" id="ARBA00022558"/>
    </source>
</evidence>
<dbReference type="PANTHER" id="PTHR30251">
    <property type="entry name" value="PILUS ASSEMBLY CHAPERONE"/>
    <property type="match status" value="1"/>
</dbReference>
<evidence type="ECO:0000313" key="12">
    <source>
        <dbReference type="EMBL" id="QCT18389.1"/>
    </source>
</evidence>
<evidence type="ECO:0000256" key="2">
    <source>
        <dbReference type="ARBA" id="ARBA00007399"/>
    </source>
</evidence>
<keyword evidence="5" id="KW-0574">Periplasm</keyword>
<dbReference type="KEGG" id="izh:FEM41_01400"/>
<dbReference type="RefSeq" id="WP_138093721.1">
    <property type="nucleotide sequence ID" value="NZ_CP040428.1"/>
</dbReference>
<keyword evidence="7" id="KW-0393">Immunoglobulin domain</keyword>
<evidence type="ECO:0000313" key="13">
    <source>
        <dbReference type="Proteomes" id="UP000302163"/>
    </source>
</evidence>
<accession>A0A4P8YD35</accession>